<dbReference type="AlphaFoldDB" id="A0A8H5F7V5"/>
<gene>
    <name evidence="2" type="ORF">D9619_004014</name>
</gene>
<keyword evidence="3" id="KW-1185">Reference proteome</keyword>
<evidence type="ECO:0000259" key="1">
    <source>
        <dbReference type="SMART" id="SM00829"/>
    </source>
</evidence>
<dbReference type="Gene3D" id="3.90.180.10">
    <property type="entry name" value="Medium-chain alcohol dehydrogenases, catalytic domain"/>
    <property type="match status" value="1"/>
</dbReference>
<dbReference type="Pfam" id="PF08240">
    <property type="entry name" value="ADH_N"/>
    <property type="match status" value="1"/>
</dbReference>
<feature type="domain" description="Enoyl reductase (ER)" evidence="1">
    <location>
        <begin position="19"/>
        <end position="354"/>
    </location>
</feature>
<dbReference type="SUPFAM" id="SSF51735">
    <property type="entry name" value="NAD(P)-binding Rossmann-fold domains"/>
    <property type="match status" value="1"/>
</dbReference>
<sequence>MPANIPKTQKALYLTARDGELVVGDTFAVPTPAPNEVLIKIHAASLNPVDWKIRARGLGFVTKFPAVIGADIAGEVVAVGEDVKEWKTGDRVATPGQPENSKAAFQQHAVAYASHLSRIPESVSYDEAAALPVVAMAAWVGLYSAQPHGFGLTAPVSSAKRGIYAGTPLVVLGGATSVGQLVIQLGRVSGFSPIITTASLTHTARLTNLGASHVLDRNLSTPELRASIMKITAEPITLVYDAVSHSNTLEQGLEILAPGGQLADVSATLYAPSPEALARAEAQGKTKRLIVGMLRLPRNIELLETFFHDVLHDLLKDGQIKPNTIEVLPNGLHGIPDGLQRMEDDRVSGIKLIARPQETA</sequence>
<evidence type="ECO:0000313" key="3">
    <source>
        <dbReference type="Proteomes" id="UP000567179"/>
    </source>
</evidence>
<dbReference type="SUPFAM" id="SSF50129">
    <property type="entry name" value="GroES-like"/>
    <property type="match status" value="1"/>
</dbReference>
<dbReference type="OrthoDB" id="408743at2759"/>
<dbReference type="PANTHER" id="PTHR45348">
    <property type="entry name" value="HYPOTHETICAL OXIDOREDUCTASE (EUROFUNG)"/>
    <property type="match status" value="1"/>
</dbReference>
<name>A0A8H5F7V5_9AGAR</name>
<evidence type="ECO:0000313" key="2">
    <source>
        <dbReference type="EMBL" id="KAF5326954.1"/>
    </source>
</evidence>
<dbReference type="InterPro" id="IPR013154">
    <property type="entry name" value="ADH-like_N"/>
</dbReference>
<dbReference type="CDD" id="cd08249">
    <property type="entry name" value="enoyl_reductase_like"/>
    <property type="match status" value="1"/>
</dbReference>
<reference evidence="2 3" key="1">
    <citation type="journal article" date="2020" name="ISME J.">
        <title>Uncovering the hidden diversity of litter-decomposition mechanisms in mushroom-forming fungi.</title>
        <authorList>
            <person name="Floudas D."/>
            <person name="Bentzer J."/>
            <person name="Ahren D."/>
            <person name="Johansson T."/>
            <person name="Persson P."/>
            <person name="Tunlid A."/>
        </authorList>
    </citation>
    <scope>NUCLEOTIDE SEQUENCE [LARGE SCALE GENOMIC DNA]</scope>
    <source>
        <strain evidence="2 3">CBS 101986</strain>
    </source>
</reference>
<comment type="caution">
    <text evidence="2">The sequence shown here is derived from an EMBL/GenBank/DDBJ whole genome shotgun (WGS) entry which is preliminary data.</text>
</comment>
<dbReference type="SMART" id="SM00829">
    <property type="entry name" value="PKS_ER"/>
    <property type="match status" value="1"/>
</dbReference>
<organism evidence="2 3">
    <name type="scientific">Psilocybe cf. subviscida</name>
    <dbReference type="NCBI Taxonomy" id="2480587"/>
    <lineage>
        <taxon>Eukaryota</taxon>
        <taxon>Fungi</taxon>
        <taxon>Dikarya</taxon>
        <taxon>Basidiomycota</taxon>
        <taxon>Agaricomycotina</taxon>
        <taxon>Agaricomycetes</taxon>
        <taxon>Agaricomycetidae</taxon>
        <taxon>Agaricales</taxon>
        <taxon>Agaricineae</taxon>
        <taxon>Strophariaceae</taxon>
        <taxon>Psilocybe</taxon>
    </lineage>
</organism>
<dbReference type="InterPro" id="IPR047122">
    <property type="entry name" value="Trans-enoyl_RdTase-like"/>
</dbReference>
<dbReference type="InterPro" id="IPR020843">
    <property type="entry name" value="ER"/>
</dbReference>
<dbReference type="InterPro" id="IPR011032">
    <property type="entry name" value="GroES-like_sf"/>
</dbReference>
<dbReference type="GO" id="GO:0016651">
    <property type="term" value="F:oxidoreductase activity, acting on NAD(P)H"/>
    <property type="evidence" value="ECO:0007669"/>
    <property type="project" value="InterPro"/>
</dbReference>
<dbReference type="Gene3D" id="3.40.50.720">
    <property type="entry name" value="NAD(P)-binding Rossmann-like Domain"/>
    <property type="match status" value="1"/>
</dbReference>
<dbReference type="Proteomes" id="UP000567179">
    <property type="component" value="Unassembled WGS sequence"/>
</dbReference>
<accession>A0A8H5F7V5</accession>
<dbReference type="InterPro" id="IPR013149">
    <property type="entry name" value="ADH-like_C"/>
</dbReference>
<proteinExistence type="predicted"/>
<dbReference type="InterPro" id="IPR036291">
    <property type="entry name" value="NAD(P)-bd_dom_sf"/>
</dbReference>
<dbReference type="EMBL" id="JAACJJ010000014">
    <property type="protein sequence ID" value="KAF5326954.1"/>
    <property type="molecule type" value="Genomic_DNA"/>
</dbReference>
<dbReference type="PANTHER" id="PTHR45348:SF2">
    <property type="entry name" value="ZINC-TYPE ALCOHOL DEHYDROGENASE-LIKE PROTEIN C2E1P3.01"/>
    <property type="match status" value="1"/>
</dbReference>
<dbReference type="Pfam" id="PF00107">
    <property type="entry name" value="ADH_zinc_N"/>
    <property type="match status" value="1"/>
</dbReference>
<protein>
    <recommendedName>
        <fullName evidence="1">Enoyl reductase (ER) domain-containing protein</fullName>
    </recommendedName>
</protein>